<proteinExistence type="inferred from homology"/>
<dbReference type="InterPro" id="IPR015422">
    <property type="entry name" value="PyrdxlP-dep_Trfase_small"/>
</dbReference>
<dbReference type="SUPFAM" id="SSF53383">
    <property type="entry name" value="PLP-dependent transferases"/>
    <property type="match status" value="1"/>
</dbReference>
<dbReference type="CDD" id="cd00616">
    <property type="entry name" value="AHBA_syn"/>
    <property type="match status" value="1"/>
</dbReference>
<dbReference type="GO" id="GO:0030170">
    <property type="term" value="F:pyridoxal phosphate binding"/>
    <property type="evidence" value="ECO:0007669"/>
    <property type="project" value="TreeGrafter"/>
</dbReference>
<feature type="modified residue" description="N6-(pyridoxal phosphate)lysine" evidence="3">
    <location>
        <position position="181"/>
    </location>
</feature>
<protein>
    <submittedName>
        <fullName evidence="5">Perosamine synthetase</fullName>
    </submittedName>
</protein>
<keyword evidence="6" id="KW-1185">Reference proteome</keyword>
<dbReference type="Gene3D" id="3.40.640.10">
    <property type="entry name" value="Type I PLP-dependent aspartate aminotransferase-like (Major domain)"/>
    <property type="match status" value="1"/>
</dbReference>
<dbReference type="RefSeq" id="WP_097281102.1">
    <property type="nucleotide sequence ID" value="NZ_OCNJ01000011.1"/>
</dbReference>
<dbReference type="Pfam" id="PF01041">
    <property type="entry name" value="DegT_DnrJ_EryC1"/>
    <property type="match status" value="1"/>
</dbReference>
<dbReference type="InterPro" id="IPR015424">
    <property type="entry name" value="PyrdxlP-dep_Trfase"/>
</dbReference>
<organism evidence="5 6">
    <name type="scientific">Caenispirillum bisanense</name>
    <dbReference type="NCBI Taxonomy" id="414052"/>
    <lineage>
        <taxon>Bacteria</taxon>
        <taxon>Pseudomonadati</taxon>
        <taxon>Pseudomonadota</taxon>
        <taxon>Alphaproteobacteria</taxon>
        <taxon>Rhodospirillales</taxon>
        <taxon>Novispirillaceae</taxon>
        <taxon>Caenispirillum</taxon>
    </lineage>
</organism>
<evidence type="ECO:0000313" key="5">
    <source>
        <dbReference type="EMBL" id="SOE00180.1"/>
    </source>
</evidence>
<dbReference type="GO" id="GO:0008483">
    <property type="term" value="F:transaminase activity"/>
    <property type="evidence" value="ECO:0007669"/>
    <property type="project" value="TreeGrafter"/>
</dbReference>
<comment type="similarity">
    <text evidence="1 4">Belongs to the DegT/DnrJ/EryC1 family.</text>
</comment>
<accession>A0A286GXC0</accession>
<dbReference type="OrthoDB" id="7260855at2"/>
<dbReference type="GO" id="GO:0000271">
    <property type="term" value="P:polysaccharide biosynthetic process"/>
    <property type="evidence" value="ECO:0007669"/>
    <property type="project" value="TreeGrafter"/>
</dbReference>
<evidence type="ECO:0000313" key="6">
    <source>
        <dbReference type="Proteomes" id="UP000219621"/>
    </source>
</evidence>
<evidence type="ECO:0000256" key="3">
    <source>
        <dbReference type="PIRSR" id="PIRSR000390-2"/>
    </source>
</evidence>
<evidence type="ECO:0000256" key="2">
    <source>
        <dbReference type="PIRSR" id="PIRSR000390-1"/>
    </source>
</evidence>
<reference evidence="5 6" key="1">
    <citation type="submission" date="2017-09" db="EMBL/GenBank/DDBJ databases">
        <authorList>
            <person name="Ehlers B."/>
            <person name="Leendertz F.H."/>
        </authorList>
    </citation>
    <scope>NUCLEOTIDE SEQUENCE [LARGE SCALE GENOMIC DNA]</scope>
    <source>
        <strain evidence="5 6">USBA 140</strain>
    </source>
</reference>
<dbReference type="AlphaFoldDB" id="A0A286GXC0"/>
<dbReference type="PANTHER" id="PTHR30244:SF34">
    <property type="entry name" value="DTDP-4-AMINO-4,6-DIDEOXYGALACTOSE TRANSAMINASE"/>
    <property type="match status" value="1"/>
</dbReference>
<evidence type="ECO:0000256" key="1">
    <source>
        <dbReference type="ARBA" id="ARBA00037999"/>
    </source>
</evidence>
<dbReference type="PIRSF" id="PIRSF000390">
    <property type="entry name" value="PLP_StrS"/>
    <property type="match status" value="1"/>
</dbReference>
<dbReference type="PANTHER" id="PTHR30244">
    <property type="entry name" value="TRANSAMINASE"/>
    <property type="match status" value="1"/>
</dbReference>
<feature type="active site" description="Proton acceptor" evidence="2">
    <location>
        <position position="181"/>
    </location>
</feature>
<dbReference type="Proteomes" id="UP000219621">
    <property type="component" value="Unassembled WGS sequence"/>
</dbReference>
<dbReference type="InterPro" id="IPR000653">
    <property type="entry name" value="DegT/StrS_aminotransferase"/>
</dbReference>
<dbReference type="InterPro" id="IPR015421">
    <property type="entry name" value="PyrdxlP-dep_Trfase_major"/>
</dbReference>
<dbReference type="EMBL" id="OCNJ01000011">
    <property type="protein sequence ID" value="SOE00180.1"/>
    <property type="molecule type" value="Genomic_DNA"/>
</dbReference>
<gene>
    <name evidence="5" type="ORF">SAMN05421508_111121</name>
</gene>
<keyword evidence="3 4" id="KW-0663">Pyridoxal phosphate</keyword>
<evidence type="ECO:0000256" key="4">
    <source>
        <dbReference type="RuleBase" id="RU004508"/>
    </source>
</evidence>
<name>A0A286GXC0_9PROT</name>
<dbReference type="Gene3D" id="3.90.1150.10">
    <property type="entry name" value="Aspartate Aminotransferase, domain 1"/>
    <property type="match status" value="1"/>
</dbReference>
<sequence>MHVRLFKPSVGREELEAIAEVFDRAWLGLGPKVREFEEAWARYVDSPAALGLNSATAALHMAVTALRLPPGSKVLVPSMTFVASALCALYNGLDVVFVDCDRDTLQMDLDDLERRITPETRAVVAVHFGGYPVDMPRLLEIARRHDLKVIEDCAHCAGGSIGGRKLGTWGDLGCFSFEEKKCMTTGDGGMLVANDPDLVERVRANRWLGIDKDTWKRQAGYTAEGPDDARHWHYEVAEVGYKYNMNDLAAAIGLVQLKKLDAMNARRTAIIARYLDGLRDSGLVRPLMPYRTDGEHAYWIFGVRVPAAVRDDVIRMLKRSDVATSVHYLPLTLHPLFKAHAGATPVAESVWEEMITLPLFPDMTDEQVDYVVDALRRAEAAVAPQVS</sequence>